<evidence type="ECO:0000313" key="2">
    <source>
        <dbReference type="Proteomes" id="UP000005713"/>
    </source>
</evidence>
<comment type="caution">
    <text evidence="1">The sequence shown here is derived from an EMBL/GenBank/DDBJ whole genome shotgun (WGS) entry which is preliminary data.</text>
</comment>
<dbReference type="Proteomes" id="UP000005713">
    <property type="component" value="Unassembled WGS sequence"/>
</dbReference>
<keyword evidence="2" id="KW-1185">Reference proteome</keyword>
<name>A3JXS1_SAGS3</name>
<protein>
    <submittedName>
        <fullName evidence="1">Uncharacterized protein</fullName>
    </submittedName>
</protein>
<reference evidence="1 2" key="1">
    <citation type="submission" date="2006-06" db="EMBL/GenBank/DDBJ databases">
        <authorList>
            <person name="Moran M.A."/>
            <person name="Ferriera S."/>
            <person name="Johnson J."/>
            <person name="Kravitz S."/>
            <person name="Beeson K."/>
            <person name="Sutton G."/>
            <person name="Rogers Y.-H."/>
            <person name="Friedman R."/>
            <person name="Frazier M."/>
            <person name="Venter J.C."/>
        </authorList>
    </citation>
    <scope>NUCLEOTIDE SEQUENCE [LARGE SCALE GENOMIC DNA]</scope>
    <source>
        <strain evidence="1 2">E-37</strain>
    </source>
</reference>
<sequence>MLALGLSGAAQAQGIDHAAIFEREAARVVEAGTEDGAVVETLQMENGIELRRLTAEDGVVTYEGIDRSGLGAVGCLYRIYFELDAAGRFCPWAPPPEAAQTFERRLNRIATFVAENGEPRREPGEAPAMLDAAREAYGREVARLGCPDPGEGMQGFAAALASEAMDPVLDMALSVPRLPVMLPCL</sequence>
<organism evidence="1 2">
    <name type="scientific">Sagittula stellata (strain ATCC 700073 / DSM 11524 / E-37)</name>
    <dbReference type="NCBI Taxonomy" id="388399"/>
    <lineage>
        <taxon>Bacteria</taxon>
        <taxon>Pseudomonadati</taxon>
        <taxon>Pseudomonadota</taxon>
        <taxon>Alphaproteobacteria</taxon>
        <taxon>Rhodobacterales</taxon>
        <taxon>Roseobacteraceae</taxon>
        <taxon>Sagittula</taxon>
    </lineage>
</organism>
<dbReference type="AlphaFoldDB" id="A3JXS1"/>
<accession>A3JXS1</accession>
<proteinExistence type="predicted"/>
<dbReference type="EMBL" id="AAYA01000001">
    <property type="protein sequence ID" value="EBA10307.1"/>
    <property type="molecule type" value="Genomic_DNA"/>
</dbReference>
<evidence type="ECO:0000313" key="1">
    <source>
        <dbReference type="EMBL" id="EBA10307.1"/>
    </source>
</evidence>
<gene>
    <name evidence="1" type="ORF">SSE37_19917</name>
</gene>